<feature type="active site" evidence="2">
    <location>
        <position position="274"/>
    </location>
</feature>
<comment type="similarity">
    <text evidence="1 3">Belongs to the peptidase A1 family.</text>
</comment>
<dbReference type="FunFam" id="2.40.70.10:FF:000031">
    <property type="entry name" value="Aspartyl protease AED1"/>
    <property type="match status" value="1"/>
</dbReference>
<keyword evidence="3" id="KW-0378">Hydrolase</keyword>
<keyword evidence="3" id="KW-0645">Protease</keyword>
<evidence type="ECO:0000313" key="5">
    <source>
        <dbReference type="EMBL" id="TVU11532.1"/>
    </source>
</evidence>
<dbReference type="InterPro" id="IPR001969">
    <property type="entry name" value="Aspartic_peptidase_AS"/>
</dbReference>
<dbReference type="SUPFAM" id="SSF50630">
    <property type="entry name" value="Acid proteases"/>
    <property type="match status" value="1"/>
</dbReference>
<dbReference type="FunFam" id="2.40.70.10:FF:000049">
    <property type="entry name" value="Aspartyl protease AED1"/>
    <property type="match status" value="1"/>
</dbReference>
<dbReference type="InterPro" id="IPR032799">
    <property type="entry name" value="TAXi_C"/>
</dbReference>
<dbReference type="PANTHER" id="PTHR13683">
    <property type="entry name" value="ASPARTYL PROTEASES"/>
    <property type="match status" value="1"/>
</dbReference>
<keyword evidence="6" id="KW-1185">Reference proteome</keyword>
<dbReference type="Pfam" id="PF14541">
    <property type="entry name" value="TAXi_C"/>
    <property type="match status" value="1"/>
</dbReference>
<dbReference type="InterPro" id="IPR001461">
    <property type="entry name" value="Aspartic_peptidase_A1"/>
</dbReference>
<feature type="domain" description="Peptidase A1" evidence="4">
    <location>
        <begin position="48"/>
        <end position="398"/>
    </location>
</feature>
<keyword evidence="3" id="KW-0064">Aspartyl protease</keyword>
<dbReference type="GO" id="GO:0006508">
    <property type="term" value="P:proteolysis"/>
    <property type="evidence" value="ECO:0007669"/>
    <property type="project" value="UniProtKB-KW"/>
</dbReference>
<proteinExistence type="inferred from homology"/>
<evidence type="ECO:0000256" key="2">
    <source>
        <dbReference type="PIRSR" id="PIRSR601461-1"/>
    </source>
</evidence>
<dbReference type="EMBL" id="RWGY01000039">
    <property type="protein sequence ID" value="TVU11532.1"/>
    <property type="molecule type" value="Genomic_DNA"/>
</dbReference>
<feature type="active site" evidence="2">
    <location>
        <position position="66"/>
    </location>
</feature>
<reference evidence="5 6" key="1">
    <citation type="journal article" date="2019" name="Sci. Rep.">
        <title>A high-quality genome of Eragrostis curvula grass provides insights into Poaceae evolution and supports new strategies to enhance forage quality.</title>
        <authorList>
            <person name="Carballo J."/>
            <person name="Santos B.A.C.M."/>
            <person name="Zappacosta D."/>
            <person name="Garbus I."/>
            <person name="Selva J.P."/>
            <person name="Gallo C.A."/>
            <person name="Diaz A."/>
            <person name="Albertini E."/>
            <person name="Caccamo M."/>
            <person name="Echenique V."/>
        </authorList>
    </citation>
    <scope>NUCLEOTIDE SEQUENCE [LARGE SCALE GENOMIC DNA]</scope>
    <source>
        <strain evidence="6">cv. Victoria</strain>
        <tissue evidence="5">Leaf</tissue>
    </source>
</reference>
<evidence type="ECO:0000256" key="3">
    <source>
        <dbReference type="RuleBase" id="RU000454"/>
    </source>
</evidence>
<dbReference type="PROSITE" id="PS00141">
    <property type="entry name" value="ASP_PROTEASE"/>
    <property type="match status" value="1"/>
</dbReference>
<dbReference type="Gramene" id="TVU11532">
    <property type="protein sequence ID" value="TVU11532"/>
    <property type="gene ID" value="EJB05_45124"/>
</dbReference>
<name>A0A5J9TJS4_9POAL</name>
<gene>
    <name evidence="5" type="ORF">EJB05_45124</name>
</gene>
<dbReference type="AlphaFoldDB" id="A0A5J9TJS4"/>
<dbReference type="OrthoDB" id="2747330at2759"/>
<evidence type="ECO:0000256" key="1">
    <source>
        <dbReference type="ARBA" id="ARBA00007447"/>
    </source>
</evidence>
<dbReference type="InterPro" id="IPR032861">
    <property type="entry name" value="TAXi_N"/>
</dbReference>
<dbReference type="InterPro" id="IPR021109">
    <property type="entry name" value="Peptidase_aspartic_dom_sf"/>
</dbReference>
<sequence>MPPALDHYTTVLRRDHHRIQSIHRRLSASNSTTTVPARLGLPFHTMEYVVTIGIGTPAQNLTLLFDTGSDLTWVQCKPCTPGLCYPQEEPLFDPSSSTTYENVACSSQECQIGGGQETGCRGSSCRYSVTYGDSSEDGGNLALDTFYVAPKAPQANGVVFGCSDTTKGFNDMTVAGLLGLGRGDSSIISQNRQSYNDGVFSYCLPPHGSSAGYLTFGIAGPAGQSPANMSFTPLINPSDPRLSSFYMVDLAGISVNGAGLPIPAGTFSSGTIVDSGTVITRIPRAAYYPLRDEFRRQMASKGYTMLPEGSVQDFDTCYDLTGHDVVMVPPVALEFAGGARIDVDPSGILLVVDASGTPLACLAFLPMDADVFSAIIGNMQQRAYNVLFDAPGGRLGFAPNGCT</sequence>
<evidence type="ECO:0000259" key="4">
    <source>
        <dbReference type="PROSITE" id="PS51767"/>
    </source>
</evidence>
<organism evidence="5 6">
    <name type="scientific">Eragrostis curvula</name>
    <name type="common">weeping love grass</name>
    <dbReference type="NCBI Taxonomy" id="38414"/>
    <lineage>
        <taxon>Eukaryota</taxon>
        <taxon>Viridiplantae</taxon>
        <taxon>Streptophyta</taxon>
        <taxon>Embryophyta</taxon>
        <taxon>Tracheophyta</taxon>
        <taxon>Spermatophyta</taxon>
        <taxon>Magnoliopsida</taxon>
        <taxon>Liliopsida</taxon>
        <taxon>Poales</taxon>
        <taxon>Poaceae</taxon>
        <taxon>PACMAD clade</taxon>
        <taxon>Chloridoideae</taxon>
        <taxon>Eragrostideae</taxon>
        <taxon>Eragrostidinae</taxon>
        <taxon>Eragrostis</taxon>
    </lineage>
</organism>
<comment type="caution">
    <text evidence="5">The sequence shown here is derived from an EMBL/GenBank/DDBJ whole genome shotgun (WGS) entry which is preliminary data.</text>
</comment>
<evidence type="ECO:0000313" key="6">
    <source>
        <dbReference type="Proteomes" id="UP000324897"/>
    </source>
</evidence>
<dbReference type="Proteomes" id="UP000324897">
    <property type="component" value="Chromosome 3"/>
</dbReference>
<dbReference type="Gene3D" id="2.40.70.10">
    <property type="entry name" value="Acid Proteases"/>
    <property type="match status" value="2"/>
</dbReference>
<feature type="non-terminal residue" evidence="5">
    <location>
        <position position="1"/>
    </location>
</feature>
<dbReference type="PANTHER" id="PTHR13683:SF885">
    <property type="entry name" value="ASPARTYL PROTEASE AED1"/>
    <property type="match status" value="1"/>
</dbReference>
<dbReference type="PRINTS" id="PR00792">
    <property type="entry name" value="PEPSIN"/>
</dbReference>
<dbReference type="Pfam" id="PF14543">
    <property type="entry name" value="TAXi_N"/>
    <property type="match status" value="1"/>
</dbReference>
<accession>A0A5J9TJS4</accession>
<dbReference type="InterPro" id="IPR033121">
    <property type="entry name" value="PEPTIDASE_A1"/>
</dbReference>
<protein>
    <recommendedName>
        <fullName evidence="4">Peptidase A1 domain-containing protein</fullName>
    </recommendedName>
</protein>
<dbReference type="PROSITE" id="PS51767">
    <property type="entry name" value="PEPTIDASE_A1"/>
    <property type="match status" value="1"/>
</dbReference>
<dbReference type="GO" id="GO:0004190">
    <property type="term" value="F:aspartic-type endopeptidase activity"/>
    <property type="evidence" value="ECO:0007669"/>
    <property type="project" value="UniProtKB-KW"/>
</dbReference>